<dbReference type="Proteomes" id="UP000722485">
    <property type="component" value="Unassembled WGS sequence"/>
</dbReference>
<name>A0A9P5HK20_9HYPO</name>
<dbReference type="EMBL" id="JAANBB010000031">
    <property type="protein sequence ID" value="KAF7554541.1"/>
    <property type="molecule type" value="Genomic_DNA"/>
</dbReference>
<evidence type="ECO:0000313" key="3">
    <source>
        <dbReference type="Proteomes" id="UP000722485"/>
    </source>
</evidence>
<evidence type="ECO:0000313" key="2">
    <source>
        <dbReference type="EMBL" id="KAF7554541.1"/>
    </source>
</evidence>
<accession>A0A9P5HK20</accession>
<proteinExistence type="predicted"/>
<dbReference type="AlphaFoldDB" id="A0A9P5HK20"/>
<sequence length="80" mass="7483">MCFGSSGNKNRQNRGAHGSRPAKSKRYYGHPSVGYPGAPYTGHGHHHHGGDGGGHGGHHGGDGGGGGGGDGGGGGGGGGG</sequence>
<evidence type="ECO:0000256" key="1">
    <source>
        <dbReference type="SAM" id="MobiDB-lite"/>
    </source>
</evidence>
<feature type="compositionally biased region" description="Gly residues" evidence="1">
    <location>
        <begin position="62"/>
        <end position="80"/>
    </location>
</feature>
<feature type="compositionally biased region" description="Polar residues" evidence="1">
    <location>
        <begin position="1"/>
        <end position="10"/>
    </location>
</feature>
<organism evidence="2 3">
    <name type="scientific">Cylindrodendrum hubeiense</name>
    <dbReference type="NCBI Taxonomy" id="595255"/>
    <lineage>
        <taxon>Eukaryota</taxon>
        <taxon>Fungi</taxon>
        <taxon>Dikarya</taxon>
        <taxon>Ascomycota</taxon>
        <taxon>Pezizomycotina</taxon>
        <taxon>Sordariomycetes</taxon>
        <taxon>Hypocreomycetidae</taxon>
        <taxon>Hypocreales</taxon>
        <taxon>Nectriaceae</taxon>
        <taxon>Cylindrodendrum</taxon>
    </lineage>
</organism>
<comment type="caution">
    <text evidence="2">The sequence shown here is derived from an EMBL/GenBank/DDBJ whole genome shotgun (WGS) entry which is preliminary data.</text>
</comment>
<gene>
    <name evidence="2" type="ORF">G7Z17_g2834</name>
</gene>
<protein>
    <submittedName>
        <fullName evidence="2">Uncharacterized protein</fullName>
    </submittedName>
</protein>
<feature type="region of interest" description="Disordered" evidence="1">
    <location>
        <begin position="1"/>
        <end position="80"/>
    </location>
</feature>
<keyword evidence="3" id="KW-1185">Reference proteome</keyword>
<reference evidence="2" key="1">
    <citation type="submission" date="2020-03" db="EMBL/GenBank/DDBJ databases">
        <title>Draft Genome Sequence of Cylindrodendrum hubeiense.</title>
        <authorList>
            <person name="Buettner E."/>
            <person name="Kellner H."/>
        </authorList>
    </citation>
    <scope>NUCLEOTIDE SEQUENCE</scope>
    <source>
        <strain evidence="2">IHI 201604</strain>
    </source>
</reference>